<feature type="chain" id="PRO_5030904255" description="LPS-assembly lipoprotein LptE" evidence="8">
    <location>
        <begin position="27"/>
        <end position="209"/>
    </location>
</feature>
<dbReference type="PANTHER" id="PTHR38098">
    <property type="entry name" value="LPS-ASSEMBLY LIPOPROTEIN LPTE"/>
    <property type="match status" value="1"/>
</dbReference>
<evidence type="ECO:0000313" key="11">
    <source>
        <dbReference type="Proteomes" id="UP000466332"/>
    </source>
</evidence>
<feature type="region of interest" description="Disordered" evidence="7">
    <location>
        <begin position="182"/>
        <end position="209"/>
    </location>
</feature>
<feature type="signal peptide" evidence="8">
    <location>
        <begin position="1"/>
        <end position="26"/>
    </location>
</feature>
<dbReference type="HAMAP" id="MF_01186">
    <property type="entry name" value="LPS_assembly_LptE"/>
    <property type="match status" value="1"/>
</dbReference>
<dbReference type="GO" id="GO:0001530">
    <property type="term" value="F:lipopolysaccharide binding"/>
    <property type="evidence" value="ECO:0007669"/>
    <property type="project" value="TreeGrafter"/>
</dbReference>
<dbReference type="Proteomes" id="UP000469734">
    <property type="component" value="Unassembled WGS sequence"/>
</dbReference>
<organism evidence="9 12">
    <name type="scientific">Duganella margarita</name>
    <dbReference type="NCBI Taxonomy" id="2692170"/>
    <lineage>
        <taxon>Bacteria</taxon>
        <taxon>Pseudomonadati</taxon>
        <taxon>Pseudomonadota</taxon>
        <taxon>Betaproteobacteria</taxon>
        <taxon>Burkholderiales</taxon>
        <taxon>Oxalobacteraceae</taxon>
        <taxon>Telluria group</taxon>
        <taxon>Duganella</taxon>
    </lineage>
</organism>
<evidence type="ECO:0000256" key="2">
    <source>
        <dbReference type="ARBA" id="ARBA00023136"/>
    </source>
</evidence>
<keyword evidence="3 6" id="KW-0564">Palmitate</keyword>
<dbReference type="Proteomes" id="UP000466332">
    <property type="component" value="Unassembled WGS sequence"/>
</dbReference>
<dbReference type="GO" id="GO:1990351">
    <property type="term" value="C:transporter complex"/>
    <property type="evidence" value="ECO:0007669"/>
    <property type="project" value="TreeGrafter"/>
</dbReference>
<sequence length="209" mass="22631">MATTLKFFRRGALYAAVLAASLTVTACGFHLRGDSGHYTLPFPTIYVGLPESSPLAIDLKRNIRANGGTTVVASAKDADGVVDVLSNPEKTKTKTILSLNNNGRVRQYLLTYSILFRVLDKQGKELLAPTQITLTRPIDFNETQLLAKEQEEALLYKDMQTDLVQQMMRRIAAVKTSGMSLPPLAPTPLPGGVQPSGQPSTIPPAVPIQ</sequence>
<dbReference type="RefSeq" id="WP_161044515.1">
    <property type="nucleotide sequence ID" value="NZ_WWCR01000002.1"/>
</dbReference>
<gene>
    <name evidence="6" type="primary">lptE</name>
    <name evidence="10" type="ORF">GTP55_08580</name>
    <name evidence="9" type="ORF">GTP56_04195</name>
</gene>
<comment type="function">
    <text evidence="6">Together with LptD, is involved in the assembly of lipopolysaccharide (LPS) at the surface of the outer membrane. Required for the proper assembly of LptD. Binds LPS and may serve as the LPS recognition site at the outer membrane.</text>
</comment>
<keyword evidence="5 6" id="KW-0449">Lipoprotein</keyword>
<dbReference type="EMBL" id="WWCS01000004">
    <property type="protein sequence ID" value="MYN39425.1"/>
    <property type="molecule type" value="Genomic_DNA"/>
</dbReference>
<comment type="similarity">
    <text evidence="6">Belongs to the LptE lipoprotein family.</text>
</comment>
<keyword evidence="4 6" id="KW-0998">Cell outer membrane</keyword>
<evidence type="ECO:0000313" key="10">
    <source>
        <dbReference type="EMBL" id="MYN39425.1"/>
    </source>
</evidence>
<dbReference type="InterPro" id="IPR007485">
    <property type="entry name" value="LPS_assembly_LptE"/>
</dbReference>
<dbReference type="GO" id="GO:0009279">
    <property type="term" value="C:cell outer membrane"/>
    <property type="evidence" value="ECO:0007669"/>
    <property type="project" value="UniProtKB-SubCell"/>
</dbReference>
<evidence type="ECO:0000256" key="7">
    <source>
        <dbReference type="SAM" id="MobiDB-lite"/>
    </source>
</evidence>
<keyword evidence="2 6" id="KW-0472">Membrane</keyword>
<evidence type="ECO:0000313" key="12">
    <source>
        <dbReference type="Proteomes" id="UP000469734"/>
    </source>
</evidence>
<comment type="subunit">
    <text evidence="6">Component of the lipopolysaccharide transport and assembly complex. Interacts with LptD.</text>
</comment>
<keyword evidence="11" id="KW-1185">Reference proteome</keyword>
<dbReference type="AlphaFoldDB" id="A0A7X4KGC7"/>
<dbReference type="Pfam" id="PF04390">
    <property type="entry name" value="LptE"/>
    <property type="match status" value="1"/>
</dbReference>
<protein>
    <recommendedName>
        <fullName evidence="6">LPS-assembly lipoprotein LptE</fullName>
    </recommendedName>
</protein>
<dbReference type="GO" id="GO:0043165">
    <property type="term" value="P:Gram-negative-bacterium-type cell outer membrane assembly"/>
    <property type="evidence" value="ECO:0007669"/>
    <property type="project" value="UniProtKB-UniRule"/>
</dbReference>
<comment type="subcellular location">
    <subcellularLocation>
        <location evidence="6">Cell outer membrane</location>
        <topology evidence="6">Lipid-anchor</topology>
    </subcellularLocation>
</comment>
<keyword evidence="1 6" id="KW-0732">Signal</keyword>
<comment type="caution">
    <text evidence="9">The sequence shown here is derived from an EMBL/GenBank/DDBJ whole genome shotgun (WGS) entry which is preliminary data.</text>
</comment>
<evidence type="ECO:0000256" key="3">
    <source>
        <dbReference type="ARBA" id="ARBA00023139"/>
    </source>
</evidence>
<dbReference type="Gene3D" id="3.30.160.150">
    <property type="entry name" value="Lipoprotein like domain"/>
    <property type="match status" value="1"/>
</dbReference>
<proteinExistence type="inferred from homology"/>
<dbReference type="GO" id="GO:0015920">
    <property type="term" value="P:lipopolysaccharide transport"/>
    <property type="evidence" value="ECO:0007669"/>
    <property type="project" value="TreeGrafter"/>
</dbReference>
<accession>A0A7X4KGC7</accession>
<dbReference type="EMBL" id="WWCR01000002">
    <property type="protein sequence ID" value="MYM71393.1"/>
    <property type="molecule type" value="Genomic_DNA"/>
</dbReference>
<evidence type="ECO:0000256" key="5">
    <source>
        <dbReference type="ARBA" id="ARBA00023288"/>
    </source>
</evidence>
<evidence type="ECO:0000313" key="9">
    <source>
        <dbReference type="EMBL" id="MYM71393.1"/>
    </source>
</evidence>
<evidence type="ECO:0000256" key="6">
    <source>
        <dbReference type="HAMAP-Rule" id="MF_01186"/>
    </source>
</evidence>
<dbReference type="PROSITE" id="PS51257">
    <property type="entry name" value="PROKAR_LIPOPROTEIN"/>
    <property type="match status" value="1"/>
</dbReference>
<dbReference type="PANTHER" id="PTHR38098:SF1">
    <property type="entry name" value="LPS-ASSEMBLY LIPOPROTEIN LPTE"/>
    <property type="match status" value="1"/>
</dbReference>
<evidence type="ECO:0000256" key="1">
    <source>
        <dbReference type="ARBA" id="ARBA00022729"/>
    </source>
</evidence>
<evidence type="ECO:0000256" key="4">
    <source>
        <dbReference type="ARBA" id="ARBA00023237"/>
    </source>
</evidence>
<evidence type="ECO:0000256" key="8">
    <source>
        <dbReference type="SAM" id="SignalP"/>
    </source>
</evidence>
<name>A0A7X4KGC7_9BURK</name>
<reference evidence="11 12" key="1">
    <citation type="submission" date="2019-12" db="EMBL/GenBank/DDBJ databases">
        <title>Novel species isolated from a subtropical stream in China.</title>
        <authorList>
            <person name="Lu H."/>
        </authorList>
    </citation>
    <scope>NUCLEOTIDE SEQUENCE [LARGE SCALE GENOMIC DNA]</scope>
    <source>
        <strain evidence="10 11">FT109W</strain>
        <strain evidence="9 12">FT134W</strain>
    </source>
</reference>